<proteinExistence type="predicted"/>
<keyword evidence="3" id="KW-0496">Mitochondrion</keyword>
<sequence length="338" mass="37645">MILRRTSSISKRLFSNQNALQPLNERSLLEVNGPDASEFLQGLITNDIHHISNSVGSMFAMFLNLKGRILYDTIVYKTDKKDSYWLECDSAVSSALQKHLKIYKVRRKVNISSLGNHKIHALFSLNSDHQQNVNILTGSYDTNAFPGTSTDIKTHKDLLIFKDPRVSQLGFRIISSSNNVSNTIKDIIDCDINSSYKKIRYNLGIGEGISDLLAGSSFPLECNGDFLHGISFHKGCYIGQELTARTYHTGVIRKRLMPLLFTKVPSSLPENNSIIHDGVNLGKLRGIEGDVGIALLRIDKALKFGNISVGDGGAKVIKPHWWPIELPKEKQETTHASI</sequence>
<dbReference type="KEGG" id="soy:115889767"/>
<dbReference type="GeneID" id="115889767"/>
<dbReference type="GO" id="GO:0016740">
    <property type="term" value="F:transferase activity"/>
    <property type="evidence" value="ECO:0007669"/>
    <property type="project" value="UniProtKB-KW"/>
</dbReference>
<dbReference type="Pfam" id="PF25455">
    <property type="entry name" value="Beta-barrel_CAF17_C"/>
    <property type="match status" value="1"/>
</dbReference>
<reference evidence="6 7" key="1">
    <citation type="submission" date="2025-04" db="UniProtKB">
        <authorList>
            <consortium name="RefSeq"/>
        </authorList>
    </citation>
    <scope>IDENTIFICATION</scope>
    <source>
        <tissue evidence="6 7">Gonads</tissue>
    </source>
</reference>
<keyword evidence="5" id="KW-1185">Reference proteome</keyword>
<feature type="domain" description="CAF17 C-terminal" evidence="4">
    <location>
        <begin position="253"/>
        <end position="323"/>
    </location>
</feature>
<evidence type="ECO:0000313" key="7">
    <source>
        <dbReference type="RefSeq" id="XP_030765700.1"/>
    </source>
</evidence>
<keyword evidence="6 7" id="KW-0808">Transferase</keyword>
<accession>A0A6J2YSD5</accession>
<evidence type="ECO:0000313" key="5">
    <source>
        <dbReference type="Proteomes" id="UP000504635"/>
    </source>
</evidence>
<dbReference type="RefSeq" id="XP_030765701.1">
    <property type="nucleotide sequence ID" value="XM_030909841.1"/>
</dbReference>
<dbReference type="InterPro" id="IPR045179">
    <property type="entry name" value="YgfZ/GcvT"/>
</dbReference>
<dbReference type="NCBIfam" id="TIGR03317">
    <property type="entry name" value="ygfZ_signature"/>
    <property type="match status" value="1"/>
</dbReference>
<protein>
    <submittedName>
        <fullName evidence="6 7">Transferase CAF17 homolog, mitochondrial</fullName>
    </submittedName>
</protein>
<organism evidence="5 7">
    <name type="scientific">Sitophilus oryzae</name>
    <name type="common">Rice weevil</name>
    <name type="synonym">Curculio oryzae</name>
    <dbReference type="NCBI Taxonomy" id="7048"/>
    <lineage>
        <taxon>Eukaryota</taxon>
        <taxon>Metazoa</taxon>
        <taxon>Ecdysozoa</taxon>
        <taxon>Arthropoda</taxon>
        <taxon>Hexapoda</taxon>
        <taxon>Insecta</taxon>
        <taxon>Pterygota</taxon>
        <taxon>Neoptera</taxon>
        <taxon>Endopterygota</taxon>
        <taxon>Coleoptera</taxon>
        <taxon>Polyphaga</taxon>
        <taxon>Cucujiformia</taxon>
        <taxon>Curculionidae</taxon>
        <taxon>Dryophthorinae</taxon>
        <taxon>Sitophilus</taxon>
    </lineage>
</organism>
<dbReference type="InterPro" id="IPR027266">
    <property type="entry name" value="TrmE/GcvT-like"/>
</dbReference>
<dbReference type="PANTHER" id="PTHR22602:SF0">
    <property type="entry name" value="TRANSFERASE CAF17, MITOCHONDRIAL-RELATED"/>
    <property type="match status" value="1"/>
</dbReference>
<dbReference type="InterPro" id="IPR017703">
    <property type="entry name" value="YgfZ/GCV_T_CS"/>
</dbReference>
<name>A0A6J2YSD5_SITOR</name>
<keyword evidence="2" id="KW-0809">Transit peptide</keyword>
<dbReference type="GO" id="GO:0005759">
    <property type="term" value="C:mitochondrial matrix"/>
    <property type="evidence" value="ECO:0007669"/>
    <property type="project" value="TreeGrafter"/>
</dbReference>
<evidence type="ECO:0000313" key="6">
    <source>
        <dbReference type="RefSeq" id="XP_030765699.1"/>
    </source>
</evidence>
<dbReference type="RefSeq" id="XP_030765699.1">
    <property type="nucleotide sequence ID" value="XM_030909839.1"/>
</dbReference>
<comment type="subcellular location">
    <subcellularLocation>
        <location evidence="1">Mitochondrion</location>
    </subcellularLocation>
</comment>
<dbReference type="Gene3D" id="3.30.1360.120">
    <property type="entry name" value="Probable tRNA modification gtpase trme, domain 1"/>
    <property type="match status" value="1"/>
</dbReference>
<dbReference type="GO" id="GO:0016226">
    <property type="term" value="P:iron-sulfur cluster assembly"/>
    <property type="evidence" value="ECO:0007669"/>
    <property type="project" value="TreeGrafter"/>
</dbReference>
<evidence type="ECO:0000256" key="2">
    <source>
        <dbReference type="ARBA" id="ARBA00022946"/>
    </source>
</evidence>
<gene>
    <name evidence="6 7 8" type="primary">LOC115889767</name>
</gene>
<dbReference type="OrthoDB" id="191995at2759"/>
<dbReference type="AlphaFoldDB" id="A0A6J2YSD5"/>
<evidence type="ECO:0000256" key="3">
    <source>
        <dbReference type="ARBA" id="ARBA00023128"/>
    </source>
</evidence>
<evidence type="ECO:0000313" key="8">
    <source>
        <dbReference type="RefSeq" id="XP_030765701.1"/>
    </source>
</evidence>
<evidence type="ECO:0000259" key="4">
    <source>
        <dbReference type="Pfam" id="PF25455"/>
    </source>
</evidence>
<dbReference type="RefSeq" id="XP_030765700.1">
    <property type="nucleotide sequence ID" value="XM_030909840.1"/>
</dbReference>
<dbReference type="PANTHER" id="PTHR22602">
    <property type="entry name" value="TRANSFERASE CAF17, MITOCHONDRIAL-RELATED"/>
    <property type="match status" value="1"/>
</dbReference>
<dbReference type="InterPro" id="IPR057460">
    <property type="entry name" value="CAF17_C"/>
</dbReference>
<dbReference type="Proteomes" id="UP000504635">
    <property type="component" value="Unplaced"/>
</dbReference>
<dbReference type="SUPFAM" id="SSF103025">
    <property type="entry name" value="Folate-binding domain"/>
    <property type="match status" value="1"/>
</dbReference>
<evidence type="ECO:0000256" key="1">
    <source>
        <dbReference type="ARBA" id="ARBA00004173"/>
    </source>
</evidence>